<evidence type="ECO:0000313" key="2">
    <source>
        <dbReference type="Proteomes" id="UP000562929"/>
    </source>
</evidence>
<dbReference type="AlphaFoldDB" id="A0A8H4QB07"/>
<comment type="caution">
    <text evidence="1">The sequence shown here is derived from an EMBL/GenBank/DDBJ whole genome shotgun (WGS) entry which is preliminary data.</text>
</comment>
<dbReference type="Proteomes" id="UP000562929">
    <property type="component" value="Unassembled WGS sequence"/>
</dbReference>
<name>A0A8H4QB07_9HYPO</name>
<organism evidence="1 2">
    <name type="scientific">Ophiocordyceps camponoti-floridani</name>
    <dbReference type="NCBI Taxonomy" id="2030778"/>
    <lineage>
        <taxon>Eukaryota</taxon>
        <taxon>Fungi</taxon>
        <taxon>Dikarya</taxon>
        <taxon>Ascomycota</taxon>
        <taxon>Pezizomycotina</taxon>
        <taxon>Sordariomycetes</taxon>
        <taxon>Hypocreomycetidae</taxon>
        <taxon>Hypocreales</taxon>
        <taxon>Ophiocordycipitaceae</taxon>
        <taxon>Ophiocordyceps</taxon>
    </lineage>
</organism>
<protein>
    <submittedName>
        <fullName evidence="1">Uncharacterized protein</fullName>
    </submittedName>
</protein>
<dbReference type="EMBL" id="JAACLJ010000002">
    <property type="protein sequence ID" value="KAF4592503.1"/>
    <property type="molecule type" value="Genomic_DNA"/>
</dbReference>
<reference evidence="1 2" key="1">
    <citation type="journal article" date="2020" name="G3 (Bethesda)">
        <title>Genetic Underpinnings of Host Manipulation by Ophiocordyceps as Revealed by Comparative Transcriptomics.</title>
        <authorList>
            <person name="Will I."/>
            <person name="Das B."/>
            <person name="Trinh T."/>
            <person name="Brachmann A."/>
            <person name="Ohm R.A."/>
            <person name="de Bekker C."/>
        </authorList>
    </citation>
    <scope>NUCLEOTIDE SEQUENCE [LARGE SCALE GENOMIC DNA]</scope>
    <source>
        <strain evidence="1 2">EC05</strain>
    </source>
</reference>
<keyword evidence="2" id="KW-1185">Reference proteome</keyword>
<accession>A0A8H4QB07</accession>
<sequence>MQSVIGPDRGARLTMIQFINQVTTLKAVHRHSGTCTTITDASNHVIETAISSDPLNLARYKSRIVSTAGIRAGESVLNYARAFAHAVVRR</sequence>
<evidence type="ECO:0000313" key="1">
    <source>
        <dbReference type="EMBL" id="KAF4592503.1"/>
    </source>
</evidence>
<gene>
    <name evidence="1" type="ORF">GQ602_002802</name>
</gene>
<proteinExistence type="predicted"/>